<dbReference type="SUPFAM" id="SSF57802">
    <property type="entry name" value="Rubredoxin-like"/>
    <property type="match status" value="1"/>
</dbReference>
<dbReference type="InterPro" id="IPR036324">
    <property type="entry name" value="Mn/Fe_SOD_N_sf"/>
</dbReference>
<comment type="similarity">
    <text evidence="2">Belongs to the rubredoxin family.</text>
</comment>
<dbReference type="Pfam" id="PF00081">
    <property type="entry name" value="Sod_Fe_N"/>
    <property type="match status" value="1"/>
</dbReference>
<evidence type="ECO:0000256" key="8">
    <source>
        <dbReference type="ARBA" id="ARBA00023002"/>
    </source>
</evidence>
<dbReference type="PROSITE" id="PS00088">
    <property type="entry name" value="SOD_MN"/>
    <property type="match status" value="1"/>
</dbReference>
<dbReference type="KEGG" id="ada:A5CPEGH6_02630"/>
<evidence type="ECO:0000256" key="1">
    <source>
        <dbReference type="ARBA" id="ARBA00001965"/>
    </source>
</evidence>
<dbReference type="InterPro" id="IPR024934">
    <property type="entry name" value="Rubredoxin-like_dom"/>
</dbReference>
<evidence type="ECO:0000313" key="13">
    <source>
        <dbReference type="Proteomes" id="UP000319374"/>
    </source>
</evidence>
<comment type="function">
    <text evidence="10">Destroys radicals which are normally produced within the cells and which are toxic to biological systems.</text>
</comment>
<dbReference type="InterPro" id="IPR024935">
    <property type="entry name" value="Rubredoxin_dom"/>
</dbReference>
<dbReference type="PANTHER" id="PTHR42769:SF3">
    <property type="entry name" value="SUPEROXIDE DISMUTASE [FE] 2, CHLOROPLASTIC"/>
    <property type="match status" value="1"/>
</dbReference>
<evidence type="ECO:0000256" key="9">
    <source>
        <dbReference type="ARBA" id="ARBA00023004"/>
    </source>
</evidence>
<organism evidence="12 13">
    <name type="scientific">Alistipes dispar</name>
    <dbReference type="NCBI Taxonomy" id="2585119"/>
    <lineage>
        <taxon>Bacteria</taxon>
        <taxon>Pseudomonadati</taxon>
        <taxon>Bacteroidota</taxon>
        <taxon>Bacteroidia</taxon>
        <taxon>Bacteroidales</taxon>
        <taxon>Rikenellaceae</taxon>
        <taxon>Alistipes</taxon>
    </lineage>
</organism>
<gene>
    <name evidence="12" type="ORF">A5CPEGH6_02630</name>
</gene>
<reference evidence="13" key="1">
    <citation type="submission" date="2019-06" db="EMBL/GenBank/DDBJ databases">
        <title>Alistipes onderdonkii subsp. vulgaris subsp. nov., Alistipes dispar sp. nov. and Alistipes communis sp. nov., isolated from human faeces, and creation of Alistipes onderdonkii subsp. onderdonkii subsp. nov.</title>
        <authorList>
            <person name="Sakamoto M."/>
            <person name="Ikeyama N."/>
            <person name="Ogata Y."/>
            <person name="Suda W."/>
            <person name="Iino T."/>
            <person name="Hattori M."/>
            <person name="Ohkuma M."/>
        </authorList>
    </citation>
    <scope>NUCLEOTIDE SEQUENCE [LARGE SCALE GENOMIC DNA]</scope>
    <source>
        <strain evidence="13">5CPEGH6</strain>
    </source>
</reference>
<dbReference type="SUPFAM" id="SSF54719">
    <property type="entry name" value="Fe,Mn superoxide dismutase (SOD), C-terminal domain"/>
    <property type="match status" value="1"/>
</dbReference>
<evidence type="ECO:0000256" key="6">
    <source>
        <dbReference type="ARBA" id="ARBA00022723"/>
    </source>
</evidence>
<dbReference type="PRINTS" id="PR00163">
    <property type="entry name" value="RUBREDOXIN"/>
</dbReference>
<keyword evidence="5" id="KW-0813">Transport</keyword>
<name>A0A4Y1WXX7_9BACT</name>
<dbReference type="Pfam" id="PF02777">
    <property type="entry name" value="Sod_Fe_C"/>
    <property type="match status" value="1"/>
</dbReference>
<accession>A0A4Y1WXX7</accession>
<dbReference type="PROSITE" id="PS50903">
    <property type="entry name" value="RUBREDOXIN_LIKE"/>
    <property type="match status" value="1"/>
</dbReference>
<dbReference type="GO" id="GO:0004784">
    <property type="term" value="F:superoxide dismutase activity"/>
    <property type="evidence" value="ECO:0007669"/>
    <property type="project" value="UniProtKB-EC"/>
</dbReference>
<keyword evidence="9" id="KW-0408">Iron</keyword>
<feature type="domain" description="Rubredoxin-like" evidence="11">
    <location>
        <begin position="188"/>
        <end position="239"/>
    </location>
</feature>
<evidence type="ECO:0000259" key="11">
    <source>
        <dbReference type="PROSITE" id="PS50903"/>
    </source>
</evidence>
<evidence type="ECO:0000256" key="3">
    <source>
        <dbReference type="ARBA" id="ARBA00008714"/>
    </source>
</evidence>
<keyword evidence="13" id="KW-1185">Reference proteome</keyword>
<dbReference type="PANTHER" id="PTHR42769">
    <property type="entry name" value="SUPEROXIDE DISMUTASE"/>
    <property type="match status" value="1"/>
</dbReference>
<dbReference type="GO" id="GO:0005506">
    <property type="term" value="F:iron ion binding"/>
    <property type="evidence" value="ECO:0007669"/>
    <property type="project" value="InterPro"/>
</dbReference>
<dbReference type="Pfam" id="PF00301">
    <property type="entry name" value="Rubredoxin"/>
    <property type="match status" value="1"/>
</dbReference>
<dbReference type="EMBL" id="AP019736">
    <property type="protein sequence ID" value="BBL05625.1"/>
    <property type="molecule type" value="Genomic_DNA"/>
</dbReference>
<dbReference type="EC" id="1.15.1.1" evidence="4 10"/>
<proteinExistence type="inferred from homology"/>
<comment type="cofactor">
    <cofactor evidence="1">
        <name>Fe(3+)</name>
        <dbReference type="ChEBI" id="CHEBI:29034"/>
    </cofactor>
</comment>
<dbReference type="FunFam" id="3.55.40.20:FF:000004">
    <property type="entry name" value="Superoxide dismutase [Fe]"/>
    <property type="match status" value="1"/>
</dbReference>
<dbReference type="PROSITE" id="PS00202">
    <property type="entry name" value="RUBREDOXIN"/>
    <property type="match status" value="1"/>
</dbReference>
<dbReference type="InterPro" id="IPR036314">
    <property type="entry name" value="SOD_C_sf"/>
</dbReference>
<evidence type="ECO:0000256" key="10">
    <source>
        <dbReference type="RuleBase" id="RU000414"/>
    </source>
</evidence>
<comment type="catalytic activity">
    <reaction evidence="10">
        <text>2 superoxide + 2 H(+) = H2O2 + O2</text>
        <dbReference type="Rhea" id="RHEA:20696"/>
        <dbReference type="ChEBI" id="CHEBI:15378"/>
        <dbReference type="ChEBI" id="CHEBI:15379"/>
        <dbReference type="ChEBI" id="CHEBI:16240"/>
        <dbReference type="ChEBI" id="CHEBI:18421"/>
        <dbReference type="EC" id="1.15.1.1"/>
    </reaction>
</comment>
<evidence type="ECO:0000256" key="7">
    <source>
        <dbReference type="ARBA" id="ARBA00022982"/>
    </source>
</evidence>
<dbReference type="InterPro" id="IPR001189">
    <property type="entry name" value="Mn/Fe_SOD"/>
</dbReference>
<dbReference type="SUPFAM" id="SSF46609">
    <property type="entry name" value="Fe,Mn superoxide dismutase (SOD), N-terminal domain"/>
    <property type="match status" value="1"/>
</dbReference>
<evidence type="ECO:0000313" key="12">
    <source>
        <dbReference type="EMBL" id="BBL05625.1"/>
    </source>
</evidence>
<dbReference type="InterPro" id="IPR018527">
    <property type="entry name" value="Rubredoxin_Fe_BS"/>
</dbReference>
<keyword evidence="6 10" id="KW-0479">Metal-binding</keyword>
<dbReference type="InterPro" id="IPR019831">
    <property type="entry name" value="Mn/Fe_SOD_N"/>
</dbReference>
<dbReference type="CDD" id="cd00730">
    <property type="entry name" value="rubredoxin"/>
    <property type="match status" value="1"/>
</dbReference>
<dbReference type="AlphaFoldDB" id="A0A4Y1WXX7"/>
<dbReference type="PRINTS" id="PR01703">
    <property type="entry name" value="MNSODISMTASE"/>
</dbReference>
<protein>
    <recommendedName>
        <fullName evidence="4 10">Superoxide dismutase</fullName>
        <ecNumber evidence="4 10">1.15.1.1</ecNumber>
    </recommendedName>
</protein>
<keyword evidence="7" id="KW-0249">Electron transport</keyword>
<evidence type="ECO:0000256" key="2">
    <source>
        <dbReference type="ARBA" id="ARBA00005337"/>
    </source>
</evidence>
<dbReference type="Gene3D" id="2.20.28.10">
    <property type="match status" value="1"/>
</dbReference>
<evidence type="ECO:0000256" key="5">
    <source>
        <dbReference type="ARBA" id="ARBA00022448"/>
    </source>
</evidence>
<comment type="similarity">
    <text evidence="3 10">Belongs to the iron/manganese superoxide dismutase family.</text>
</comment>
<dbReference type="InterPro" id="IPR019832">
    <property type="entry name" value="Mn/Fe_SOD_C"/>
</dbReference>
<dbReference type="FunFam" id="1.10.287.990:FF:000002">
    <property type="entry name" value="Superoxide dismutase"/>
    <property type="match status" value="1"/>
</dbReference>
<dbReference type="Gene3D" id="3.55.40.20">
    <property type="entry name" value="Iron/manganese superoxide dismutase, C-terminal domain"/>
    <property type="match status" value="1"/>
</dbReference>
<keyword evidence="8 10" id="KW-0560">Oxidoreductase</keyword>
<dbReference type="InterPro" id="IPR019833">
    <property type="entry name" value="Mn/Fe_SOD_BS"/>
</dbReference>
<dbReference type="Gene3D" id="1.10.287.990">
    <property type="entry name" value="Fe,Mn superoxide dismutase (SOD) domain"/>
    <property type="match status" value="1"/>
</dbReference>
<sequence>MPELPYALEALAPKMSAETFEYHYGKHLQTYVDNLNRLIAGTPYEEMSLEEIIRKADGGIFNNAAQTWNHTFFFRMLTPDRHPVPGKLAERLARDFGSVEEFKKQFTQAAVGLFGSGWVWLAADKSGKLSIVPKSNAGNPLTDGLRPVMTIDVWEHAYYIDYRNRRADFVAAFWELIDWRKVADRCIPKRYKCTACDYVYDPEKGDPETGIAPGTPFEEIPADWTCPLCGLYKDAFRAIEE</sequence>
<dbReference type="Proteomes" id="UP000319374">
    <property type="component" value="Chromosome"/>
</dbReference>
<evidence type="ECO:0000256" key="4">
    <source>
        <dbReference type="ARBA" id="ARBA00012682"/>
    </source>
</evidence>
<dbReference type="FunFam" id="2.20.28.10:FF:000001">
    <property type="entry name" value="Rubredoxin"/>
    <property type="match status" value="1"/>
</dbReference>